<comment type="subcellular location">
    <subcellularLocation>
        <location evidence="2">Cytoplasm</location>
    </subcellularLocation>
</comment>
<accession>A0ABY8Q451</accession>
<keyword evidence="2" id="KW-0963">Cytoplasm</keyword>
<organism evidence="3 4">
    <name type="scientific">Fuscovulum ytuae</name>
    <dbReference type="NCBI Taxonomy" id="3042299"/>
    <lineage>
        <taxon>Bacteria</taxon>
        <taxon>Pseudomonadati</taxon>
        <taxon>Pseudomonadota</taxon>
        <taxon>Alphaproteobacteria</taxon>
        <taxon>Rhodobacterales</taxon>
        <taxon>Paracoccaceae</taxon>
        <taxon>Fuscovulum</taxon>
    </lineage>
</organism>
<dbReference type="RefSeq" id="WP_281464176.1">
    <property type="nucleotide sequence ID" value="NZ_CP124535.1"/>
</dbReference>
<name>A0ABY8Q451_9RHOB</name>
<keyword evidence="4" id="KW-1185">Reference proteome</keyword>
<evidence type="ECO:0000313" key="4">
    <source>
        <dbReference type="Proteomes" id="UP001230978"/>
    </source>
</evidence>
<proteinExistence type="inferred from homology"/>
<comment type="caution">
    <text evidence="2">Once thought to be involved in copper homeostasis, experiments in E.coli have shown this is not the case.</text>
</comment>
<dbReference type="Gene3D" id="3.20.20.380">
    <property type="entry name" value="Copper homeostasis (CutC) domain"/>
    <property type="match status" value="1"/>
</dbReference>
<gene>
    <name evidence="2" type="primary">cutC</name>
    <name evidence="3" type="ORF">QF092_12210</name>
</gene>
<evidence type="ECO:0000313" key="3">
    <source>
        <dbReference type="EMBL" id="WGV15045.1"/>
    </source>
</evidence>
<evidence type="ECO:0000256" key="2">
    <source>
        <dbReference type="HAMAP-Rule" id="MF_00795"/>
    </source>
</evidence>
<dbReference type="PANTHER" id="PTHR12598:SF0">
    <property type="entry name" value="COPPER HOMEOSTASIS PROTEIN CUTC HOMOLOG"/>
    <property type="match status" value="1"/>
</dbReference>
<dbReference type="HAMAP" id="MF_00795">
    <property type="entry name" value="CutC"/>
    <property type="match status" value="1"/>
</dbReference>
<dbReference type="EMBL" id="CP124535">
    <property type="protein sequence ID" value="WGV15045.1"/>
    <property type="molecule type" value="Genomic_DNA"/>
</dbReference>
<dbReference type="Proteomes" id="UP001230978">
    <property type="component" value="Chromosome"/>
</dbReference>
<dbReference type="PANTHER" id="PTHR12598">
    <property type="entry name" value="COPPER HOMEOSTASIS PROTEIN CUTC"/>
    <property type="match status" value="1"/>
</dbReference>
<protein>
    <recommendedName>
        <fullName evidence="2">PF03932 family protein CutC</fullName>
    </recommendedName>
</protein>
<dbReference type="Pfam" id="PF03932">
    <property type="entry name" value="CutC"/>
    <property type="match status" value="1"/>
</dbReference>
<sequence length="243" mass="25282">MPDILLEVCVEDATGLAAAIRGGAGRAELCSALALGGLTPSPGLMAEAARAPIPALAMIRPRAGGFVWSAEDLRQMKADIAAARAAGLAGVVLGASRPDGRLDEWMLSTLLAEAEGMDTTLHRCFDLTPDKARALETAIALGFRRILTSGGALSAPEGAATLARLMDQAAGRILIMPGAGIRPETLPALSHLPLREIHASCSMPEPEAATIAAFGFGPPERHVTSETQVRALFAALTTQYQKR</sequence>
<dbReference type="InterPro" id="IPR005627">
    <property type="entry name" value="CutC-like"/>
</dbReference>
<dbReference type="SUPFAM" id="SSF110395">
    <property type="entry name" value="CutC-like"/>
    <property type="match status" value="1"/>
</dbReference>
<evidence type="ECO:0000256" key="1">
    <source>
        <dbReference type="ARBA" id="ARBA00007768"/>
    </source>
</evidence>
<dbReference type="InterPro" id="IPR036822">
    <property type="entry name" value="CutC-like_dom_sf"/>
</dbReference>
<comment type="similarity">
    <text evidence="1 2">Belongs to the CutC family.</text>
</comment>
<reference evidence="3 4" key="1">
    <citation type="submission" date="2023-04" db="EMBL/GenBank/DDBJ databases">
        <title>YMD61, complete Genome.</title>
        <authorList>
            <person name="Zhang J."/>
        </authorList>
    </citation>
    <scope>NUCLEOTIDE SEQUENCE [LARGE SCALE GENOMIC DNA]</scope>
    <source>
        <strain evidence="3 4">YMD61</strain>
    </source>
</reference>